<dbReference type="STRING" id="445975.COLSTE_00995"/>
<proteinExistence type="predicted"/>
<keyword evidence="2" id="KW-1185">Reference proteome</keyword>
<evidence type="ECO:0000313" key="1">
    <source>
        <dbReference type="EMBL" id="EEA90789.1"/>
    </source>
</evidence>
<protein>
    <submittedName>
        <fullName evidence="1">Uncharacterized protein</fullName>
    </submittedName>
</protein>
<gene>
    <name evidence="1" type="ORF">COLSTE_00995</name>
</gene>
<dbReference type="EMBL" id="ABXJ01000057">
    <property type="protein sequence ID" value="EEA90789.1"/>
    <property type="molecule type" value="Genomic_DNA"/>
</dbReference>
<reference evidence="1 2" key="1">
    <citation type="submission" date="2008-10" db="EMBL/GenBank/DDBJ databases">
        <title>Draft genome sequence of Collinsella stercoris (DSM 13279).</title>
        <authorList>
            <person name="Sudarsanam P."/>
            <person name="Ley R."/>
            <person name="Guruge J."/>
            <person name="Turnbaugh P.J."/>
            <person name="Mahowald M."/>
            <person name="Liep D."/>
            <person name="Gordon J."/>
        </authorList>
    </citation>
    <scope>NUCLEOTIDE SEQUENCE [LARGE SCALE GENOMIC DNA]</scope>
    <source>
        <strain evidence="1 2">DSM 13279</strain>
    </source>
</reference>
<accession>B6GA99</accession>
<evidence type="ECO:0000313" key="2">
    <source>
        <dbReference type="Proteomes" id="UP000003560"/>
    </source>
</evidence>
<comment type="caution">
    <text evidence="1">The sequence shown here is derived from an EMBL/GenBank/DDBJ whole genome shotgun (WGS) entry which is preliminary data.</text>
</comment>
<dbReference type="HOGENOM" id="CLU_3288016_0_0_11"/>
<sequence>MRSVVAVLQRDLPRASGRCHAPRTAPLPRGQQCGQDAVCG</sequence>
<name>B6GA99_9ACTN</name>
<organism evidence="1 2">
    <name type="scientific">Collinsella stercoris DSM 13279</name>
    <dbReference type="NCBI Taxonomy" id="445975"/>
    <lineage>
        <taxon>Bacteria</taxon>
        <taxon>Bacillati</taxon>
        <taxon>Actinomycetota</taxon>
        <taxon>Coriobacteriia</taxon>
        <taxon>Coriobacteriales</taxon>
        <taxon>Coriobacteriaceae</taxon>
        <taxon>Collinsella</taxon>
    </lineage>
</organism>
<dbReference type="Proteomes" id="UP000003560">
    <property type="component" value="Unassembled WGS sequence"/>
</dbReference>
<reference evidence="1 2" key="2">
    <citation type="submission" date="2008-10" db="EMBL/GenBank/DDBJ databases">
        <authorList>
            <person name="Fulton L."/>
            <person name="Clifton S."/>
            <person name="Fulton B."/>
            <person name="Xu J."/>
            <person name="Minx P."/>
            <person name="Pepin K.H."/>
            <person name="Johnson M."/>
            <person name="Thiruvilangam P."/>
            <person name="Bhonagiri V."/>
            <person name="Nash W.E."/>
            <person name="Mardis E.R."/>
            <person name="Wilson R.K."/>
        </authorList>
    </citation>
    <scope>NUCLEOTIDE SEQUENCE [LARGE SCALE GENOMIC DNA]</scope>
    <source>
        <strain evidence="1 2">DSM 13279</strain>
    </source>
</reference>
<dbReference type="AlphaFoldDB" id="B6GA99"/>